<protein>
    <submittedName>
        <fullName evidence="2">Uncharacterized protein</fullName>
    </submittedName>
</protein>
<feature type="region of interest" description="Disordered" evidence="1">
    <location>
        <begin position="1"/>
        <end position="30"/>
    </location>
</feature>
<gene>
    <name evidence="2" type="ORF">V9T40_004638</name>
</gene>
<evidence type="ECO:0000313" key="3">
    <source>
        <dbReference type="Proteomes" id="UP001367676"/>
    </source>
</evidence>
<evidence type="ECO:0000313" key="2">
    <source>
        <dbReference type="EMBL" id="KAK7583675.1"/>
    </source>
</evidence>
<name>A0AAN9TEV6_9HEMI</name>
<comment type="caution">
    <text evidence="2">The sequence shown here is derived from an EMBL/GenBank/DDBJ whole genome shotgun (WGS) entry which is preliminary data.</text>
</comment>
<proteinExistence type="predicted"/>
<keyword evidence="3" id="KW-1185">Reference proteome</keyword>
<dbReference type="EMBL" id="JBBCAQ010000032">
    <property type="protein sequence ID" value="KAK7583675.1"/>
    <property type="molecule type" value="Genomic_DNA"/>
</dbReference>
<dbReference type="AlphaFoldDB" id="A0AAN9TEV6"/>
<dbReference type="Proteomes" id="UP001367676">
    <property type="component" value="Unassembled WGS sequence"/>
</dbReference>
<evidence type="ECO:0000256" key="1">
    <source>
        <dbReference type="SAM" id="MobiDB-lite"/>
    </source>
</evidence>
<accession>A0AAN9TEV6</accession>
<feature type="compositionally biased region" description="Low complexity" evidence="1">
    <location>
        <begin position="1"/>
        <end position="11"/>
    </location>
</feature>
<sequence length="110" mass="12284">MAGFARASNRISNRRSGARRGEARRRYATPVADPPIARKLLPIGSPPIASFSFFLSFFPSSPLPLCPRCPHDFLHFIADAIILRFRSAALRSPRLFAAVVYTRKTASRRV</sequence>
<organism evidence="2 3">
    <name type="scientific">Parthenolecanium corni</name>
    <dbReference type="NCBI Taxonomy" id="536013"/>
    <lineage>
        <taxon>Eukaryota</taxon>
        <taxon>Metazoa</taxon>
        <taxon>Ecdysozoa</taxon>
        <taxon>Arthropoda</taxon>
        <taxon>Hexapoda</taxon>
        <taxon>Insecta</taxon>
        <taxon>Pterygota</taxon>
        <taxon>Neoptera</taxon>
        <taxon>Paraneoptera</taxon>
        <taxon>Hemiptera</taxon>
        <taxon>Sternorrhyncha</taxon>
        <taxon>Coccoidea</taxon>
        <taxon>Coccidae</taxon>
        <taxon>Parthenolecanium</taxon>
    </lineage>
</organism>
<reference evidence="2 3" key="1">
    <citation type="submission" date="2024-03" db="EMBL/GenBank/DDBJ databases">
        <title>Adaptation during the transition from Ophiocordyceps entomopathogen to insect associate is accompanied by gene loss and intensified selection.</title>
        <authorList>
            <person name="Ward C.M."/>
            <person name="Onetto C.A."/>
            <person name="Borneman A.R."/>
        </authorList>
    </citation>
    <scope>NUCLEOTIDE SEQUENCE [LARGE SCALE GENOMIC DNA]</scope>
    <source>
        <strain evidence="2">AWRI1</strain>
        <tissue evidence="2">Single Adult Female</tissue>
    </source>
</reference>